<keyword evidence="10" id="KW-0812">Transmembrane</keyword>
<dbReference type="InterPro" id="IPR008753">
    <property type="entry name" value="Peptidase_M13_N"/>
</dbReference>
<dbReference type="SUPFAM" id="SSF55486">
    <property type="entry name" value="Metalloproteases ('zincins'), catalytic domain"/>
    <property type="match status" value="1"/>
</dbReference>
<keyword evidence="10" id="KW-1133">Transmembrane helix</keyword>
<dbReference type="OrthoDB" id="2016263at2759"/>
<keyword evidence="5" id="KW-0479">Metal-binding</keyword>
<name>A0A7M7Q481_NASVI</name>
<dbReference type="GO" id="GO:0004222">
    <property type="term" value="F:metalloendopeptidase activity"/>
    <property type="evidence" value="ECO:0007669"/>
    <property type="project" value="InterPro"/>
</dbReference>
<dbReference type="InterPro" id="IPR000718">
    <property type="entry name" value="Peptidase_M13"/>
</dbReference>
<evidence type="ECO:0000256" key="7">
    <source>
        <dbReference type="ARBA" id="ARBA00022833"/>
    </source>
</evidence>
<keyword evidence="8" id="KW-0482">Metalloprotease</keyword>
<dbReference type="Gene3D" id="3.40.390.10">
    <property type="entry name" value="Collagenase (Catalytic Domain)"/>
    <property type="match status" value="1"/>
</dbReference>
<dbReference type="SMR" id="A0A7M7Q481"/>
<dbReference type="PANTHER" id="PTHR11733:SF209">
    <property type="entry name" value="FI20018P1"/>
    <property type="match status" value="1"/>
</dbReference>
<keyword evidence="10" id="KW-0472">Membrane</keyword>
<accession>A0A7M7Q481</accession>
<dbReference type="PANTHER" id="PTHR11733">
    <property type="entry name" value="ZINC METALLOPROTEASE FAMILY M13 NEPRILYSIN-RELATED"/>
    <property type="match status" value="1"/>
</dbReference>
<dbReference type="InterPro" id="IPR042089">
    <property type="entry name" value="Peptidase_M13_dom_2"/>
</dbReference>
<dbReference type="AlphaFoldDB" id="A0A7M7Q481"/>
<dbReference type="RefSeq" id="XP_031780462.1">
    <property type="nucleotide sequence ID" value="XM_031924602.2"/>
</dbReference>
<protein>
    <submittedName>
        <fullName evidence="13">Uncharacterized protein</fullName>
    </submittedName>
</protein>
<comment type="subcellular location">
    <subcellularLocation>
        <location evidence="2">Cell membrane</location>
        <topology evidence="2">Single-pass type II membrane protein</topology>
    </subcellularLocation>
</comment>
<evidence type="ECO:0000256" key="6">
    <source>
        <dbReference type="ARBA" id="ARBA00022801"/>
    </source>
</evidence>
<evidence type="ECO:0000256" key="8">
    <source>
        <dbReference type="ARBA" id="ARBA00023049"/>
    </source>
</evidence>
<evidence type="ECO:0000256" key="5">
    <source>
        <dbReference type="ARBA" id="ARBA00022723"/>
    </source>
</evidence>
<evidence type="ECO:0000256" key="9">
    <source>
        <dbReference type="SAM" id="MobiDB-lite"/>
    </source>
</evidence>
<dbReference type="PROSITE" id="PS51885">
    <property type="entry name" value="NEPRILYSIN"/>
    <property type="match status" value="1"/>
</dbReference>
<sequence length="799" mass="91829">MVQVERGSQMGTWICCVPCYWLRRSKAVHQALLTFAMLLVTSLLVTSPVLFLITSLPEGEQPRECAALDEACIRERDGQEGVCESAACHEASRRMLATMQRGVDPCKDFYQFACGGFENRLPYQPTSSFASLQEQLDDRIRRMLLNETGKMGGAFKKLGQFYSSCLEFKEKPVDFAPVYRLLDELGGYIWPKSEGPSDITPLVASLLKVSGAPLFDLYVDADLYDQTRMAVFLDLPRKHESDMFVTSVSEEAPRRRRRRGLQGLAEQRRSRSSSNLAESKAYTVIKNNREEKRSRRIQKIIQGLIPRDMESRERSSEADQLLQFCLALNKIYPRHKDIYNWIDIDQRIYVPYNLTHLQESFAYVSWGTLLNASLDNATAELYSREHYHEYSSDEQPAYVYVTAPHYFRSLGKLLGRFSKRVIHNGLLVLYATDVLHDIVNASASKNWSEDCVKLTKNVFGEAVGMLYVQQYDPDFLQLLVNRIAALFERIKETLAERMLVMPWLDEETRTQAVFRLRSLRGKFKIWPGYLNESLLAQEMAEVVIDEEDFFSTVLGRFRQNRAAEGQPKRNATHKWHYPFTVSAYYEASSNSIVIPLAMMTAWSWSWDGGPAYAVYATLGTVISHEVLHAFDLHHRRLPLDPEPLSEHWSWITPEAWRRLEAMIECVAKLYARSFWRKVKFFGSSVDVQFDWNVTRNENVADIGALQIAYHTWHILTNGKDRTLPGLEALRPSQLFFISAAQSYCSNMTAEAYILSVELDYHTPRPERINGIMMNSPEFAEAFRCSLGAKMNPPNKCKTW</sequence>
<keyword evidence="7" id="KW-0862">Zinc</keyword>
<evidence type="ECO:0000313" key="14">
    <source>
        <dbReference type="Proteomes" id="UP000002358"/>
    </source>
</evidence>
<dbReference type="GO" id="GO:0005886">
    <property type="term" value="C:plasma membrane"/>
    <property type="evidence" value="ECO:0007669"/>
    <property type="project" value="UniProtKB-SubCell"/>
</dbReference>
<dbReference type="InterPro" id="IPR018497">
    <property type="entry name" value="Peptidase_M13_C"/>
</dbReference>
<feature type="domain" description="Peptidase M13 N-terminal" evidence="12">
    <location>
        <begin position="105"/>
        <end position="523"/>
    </location>
</feature>
<evidence type="ECO:0000256" key="10">
    <source>
        <dbReference type="SAM" id="Phobius"/>
    </source>
</evidence>
<dbReference type="EnsemblMetazoa" id="XM_031924602">
    <property type="protein sequence ID" value="XP_031780462"/>
    <property type="gene ID" value="LOC100679242"/>
</dbReference>
<comment type="cofactor">
    <cofactor evidence="1">
        <name>Zn(2+)</name>
        <dbReference type="ChEBI" id="CHEBI:29105"/>
    </cofactor>
</comment>
<dbReference type="GO" id="GO:0006508">
    <property type="term" value="P:proteolysis"/>
    <property type="evidence" value="ECO:0007669"/>
    <property type="project" value="UniProtKB-KW"/>
</dbReference>
<evidence type="ECO:0000256" key="3">
    <source>
        <dbReference type="ARBA" id="ARBA00007357"/>
    </source>
</evidence>
<feature type="transmembrane region" description="Helical" evidence="10">
    <location>
        <begin position="31"/>
        <end position="53"/>
    </location>
</feature>
<evidence type="ECO:0000259" key="11">
    <source>
        <dbReference type="Pfam" id="PF01431"/>
    </source>
</evidence>
<keyword evidence="4" id="KW-0645">Protease</keyword>
<keyword evidence="6" id="KW-0378">Hydrolase</keyword>
<feature type="region of interest" description="Disordered" evidence="9">
    <location>
        <begin position="246"/>
        <end position="275"/>
    </location>
</feature>
<dbReference type="InParanoid" id="A0A7M7Q481"/>
<dbReference type="Pfam" id="PF05649">
    <property type="entry name" value="Peptidase_M13_N"/>
    <property type="match status" value="1"/>
</dbReference>
<reference evidence="13" key="1">
    <citation type="submission" date="2021-01" db="UniProtKB">
        <authorList>
            <consortium name="EnsemblMetazoa"/>
        </authorList>
    </citation>
    <scope>IDENTIFICATION</scope>
</reference>
<dbReference type="Pfam" id="PF01431">
    <property type="entry name" value="Peptidase_M13"/>
    <property type="match status" value="1"/>
</dbReference>
<organism evidence="13 14">
    <name type="scientific">Nasonia vitripennis</name>
    <name type="common">Parasitic wasp</name>
    <dbReference type="NCBI Taxonomy" id="7425"/>
    <lineage>
        <taxon>Eukaryota</taxon>
        <taxon>Metazoa</taxon>
        <taxon>Ecdysozoa</taxon>
        <taxon>Arthropoda</taxon>
        <taxon>Hexapoda</taxon>
        <taxon>Insecta</taxon>
        <taxon>Pterygota</taxon>
        <taxon>Neoptera</taxon>
        <taxon>Endopterygota</taxon>
        <taxon>Hymenoptera</taxon>
        <taxon>Apocrita</taxon>
        <taxon>Proctotrupomorpha</taxon>
        <taxon>Chalcidoidea</taxon>
        <taxon>Pteromalidae</taxon>
        <taxon>Pteromalinae</taxon>
        <taxon>Nasonia</taxon>
    </lineage>
</organism>
<dbReference type="FunCoup" id="A0A7M7Q481">
    <property type="interactions" value="63"/>
</dbReference>
<dbReference type="InterPro" id="IPR024079">
    <property type="entry name" value="MetalloPept_cat_dom_sf"/>
</dbReference>
<proteinExistence type="inferred from homology"/>
<dbReference type="Proteomes" id="UP000002358">
    <property type="component" value="Chromosome 2"/>
</dbReference>
<dbReference type="KEGG" id="nvi:100679242"/>
<evidence type="ECO:0000256" key="1">
    <source>
        <dbReference type="ARBA" id="ARBA00001947"/>
    </source>
</evidence>
<dbReference type="GeneID" id="100679242"/>
<dbReference type="GO" id="GO:0046872">
    <property type="term" value="F:metal ion binding"/>
    <property type="evidence" value="ECO:0007669"/>
    <property type="project" value="UniProtKB-KW"/>
</dbReference>
<dbReference type="Gene3D" id="1.10.1380.10">
    <property type="entry name" value="Neutral endopeptidase , domain2"/>
    <property type="match status" value="1"/>
</dbReference>
<evidence type="ECO:0000256" key="4">
    <source>
        <dbReference type="ARBA" id="ARBA00022670"/>
    </source>
</evidence>
<evidence type="ECO:0000259" key="12">
    <source>
        <dbReference type="Pfam" id="PF05649"/>
    </source>
</evidence>
<feature type="domain" description="Peptidase M13 C-terminal" evidence="11">
    <location>
        <begin position="583"/>
        <end position="797"/>
    </location>
</feature>
<dbReference type="CDD" id="cd08662">
    <property type="entry name" value="M13"/>
    <property type="match status" value="1"/>
</dbReference>
<comment type="similarity">
    <text evidence="3">Belongs to the peptidase M13 family.</text>
</comment>
<evidence type="ECO:0000256" key="2">
    <source>
        <dbReference type="ARBA" id="ARBA00004401"/>
    </source>
</evidence>
<evidence type="ECO:0000313" key="13">
    <source>
        <dbReference type="EnsemblMetazoa" id="XP_031780462"/>
    </source>
</evidence>
<keyword evidence="14" id="KW-1185">Reference proteome</keyword>